<dbReference type="Proteomes" id="UP000028712">
    <property type="component" value="Unassembled WGS sequence"/>
</dbReference>
<protein>
    <recommendedName>
        <fullName evidence="5">Transcriptional regulator</fullName>
    </recommendedName>
</protein>
<dbReference type="AlphaFoldDB" id="A0A086AAM3"/>
<evidence type="ECO:0008006" key="5">
    <source>
        <dbReference type="Google" id="ProtNLM"/>
    </source>
</evidence>
<dbReference type="OrthoDB" id="1442826at2"/>
<evidence type="ECO:0000313" key="1">
    <source>
        <dbReference type="EMBL" id="KFF13737.1"/>
    </source>
</evidence>
<sequence>METLKPLSDFFEAIKKDERISIVHIGMYAALLQFRVGKGFINPILVYRSEIIAIAKIYSPKTYHKCMRQLNEYGYIRYEPTHNKYKRSKVFFLSPEAELGVKLQK</sequence>
<name>A0A086AAM3_FLAHY</name>
<evidence type="ECO:0000313" key="2">
    <source>
        <dbReference type="EMBL" id="OXA97775.1"/>
    </source>
</evidence>
<organism evidence="1 3">
    <name type="scientific">Flavobacterium hydatis</name>
    <name type="common">Cytophaga aquatilis</name>
    <dbReference type="NCBI Taxonomy" id="991"/>
    <lineage>
        <taxon>Bacteria</taxon>
        <taxon>Pseudomonadati</taxon>
        <taxon>Bacteroidota</taxon>
        <taxon>Flavobacteriia</taxon>
        <taxon>Flavobacteriales</taxon>
        <taxon>Flavobacteriaceae</taxon>
        <taxon>Flavobacterium</taxon>
    </lineage>
</organism>
<evidence type="ECO:0000313" key="3">
    <source>
        <dbReference type="Proteomes" id="UP000028712"/>
    </source>
</evidence>
<dbReference type="EMBL" id="MUGY01000002">
    <property type="protein sequence ID" value="OXA97775.1"/>
    <property type="molecule type" value="Genomic_DNA"/>
</dbReference>
<accession>A0A086AAM3</accession>
<proteinExistence type="predicted"/>
<dbReference type="Proteomes" id="UP000198424">
    <property type="component" value="Unassembled WGS sequence"/>
</dbReference>
<dbReference type="eggNOG" id="ENOG502Z7WP">
    <property type="taxonomic scope" value="Bacteria"/>
</dbReference>
<keyword evidence="4" id="KW-1185">Reference proteome</keyword>
<dbReference type="RefSeq" id="WP_035624635.1">
    <property type="nucleotide sequence ID" value="NZ_JBEWQG010000007.1"/>
</dbReference>
<dbReference type="STRING" id="991.IW20_16770"/>
<reference evidence="2 4" key="2">
    <citation type="submission" date="2016-11" db="EMBL/GenBank/DDBJ databases">
        <title>Whole genomes of Flavobacteriaceae.</title>
        <authorList>
            <person name="Stine C."/>
            <person name="Li C."/>
            <person name="Tadesse D."/>
        </authorList>
    </citation>
    <scope>NUCLEOTIDE SEQUENCE [LARGE SCALE GENOMIC DNA]</scope>
    <source>
        <strain evidence="2 4">ATCC 29551</strain>
    </source>
</reference>
<gene>
    <name evidence="2" type="ORF">B0A62_02645</name>
    <name evidence="1" type="ORF">IW20_16770</name>
</gene>
<dbReference type="EMBL" id="JPRM01000027">
    <property type="protein sequence ID" value="KFF13737.1"/>
    <property type="molecule type" value="Genomic_DNA"/>
</dbReference>
<reference evidence="1 3" key="1">
    <citation type="submission" date="2014-07" db="EMBL/GenBank/DDBJ databases">
        <title>Genome of Flavobacterium hydatis DSM 2063.</title>
        <authorList>
            <person name="Pipes S.E."/>
            <person name="Stropko S.J."/>
            <person name="Newman J.D."/>
        </authorList>
    </citation>
    <scope>NUCLEOTIDE SEQUENCE [LARGE SCALE GENOMIC DNA]</scope>
    <source>
        <strain evidence="1 3">DSM 2063</strain>
    </source>
</reference>
<comment type="caution">
    <text evidence="1">The sequence shown here is derived from an EMBL/GenBank/DDBJ whole genome shotgun (WGS) entry which is preliminary data.</text>
</comment>
<evidence type="ECO:0000313" key="4">
    <source>
        <dbReference type="Proteomes" id="UP000198424"/>
    </source>
</evidence>